<reference evidence="1 2" key="1">
    <citation type="submission" date="2016-10" db="EMBL/GenBank/DDBJ databases">
        <authorList>
            <person name="de Groot N.N."/>
        </authorList>
    </citation>
    <scope>NUCLEOTIDE SEQUENCE [LARGE SCALE GENOMIC DNA]</scope>
    <source>
        <strain evidence="1 2">S137</strain>
    </source>
</reference>
<protein>
    <submittedName>
        <fullName evidence="1">Uncharacterized protein</fullName>
    </submittedName>
</protein>
<evidence type="ECO:0000313" key="2">
    <source>
        <dbReference type="Proteomes" id="UP000182412"/>
    </source>
</evidence>
<evidence type="ECO:0000313" key="1">
    <source>
        <dbReference type="EMBL" id="SDP00356.1"/>
    </source>
</evidence>
<dbReference type="InterPro" id="IPR013324">
    <property type="entry name" value="RNA_pol_sigma_r3/r4-like"/>
</dbReference>
<organism evidence="1 2">
    <name type="scientific">Selenomonas ruminantium</name>
    <dbReference type="NCBI Taxonomy" id="971"/>
    <lineage>
        <taxon>Bacteria</taxon>
        <taxon>Bacillati</taxon>
        <taxon>Bacillota</taxon>
        <taxon>Negativicutes</taxon>
        <taxon>Selenomonadales</taxon>
        <taxon>Selenomonadaceae</taxon>
        <taxon>Selenomonas</taxon>
    </lineage>
</organism>
<dbReference type="AlphaFoldDB" id="A0A1H0P6M1"/>
<name>A0A1H0P6M1_SELRU</name>
<dbReference type="Proteomes" id="UP000182412">
    <property type="component" value="Unassembled WGS sequence"/>
</dbReference>
<dbReference type="EMBL" id="FNJQ01000004">
    <property type="protein sequence ID" value="SDP00356.1"/>
    <property type="molecule type" value="Genomic_DNA"/>
</dbReference>
<accession>A0A1H0P6M1</accession>
<proteinExistence type="predicted"/>
<dbReference type="OrthoDB" id="1667023at2"/>
<dbReference type="SUPFAM" id="SSF88659">
    <property type="entry name" value="Sigma3 and sigma4 domains of RNA polymerase sigma factors"/>
    <property type="match status" value="1"/>
</dbReference>
<sequence>MALSEKDLQQIVKTIESVGRKMMTAGKQSTKNAYQATERRLRAYPALKANIKRYEDDIKDIAHEDMGKSADIVMFQSHSGKPPERDLEELRQEKIFLLTERLHRDTKEVQEIEVALDFIKDQEYFRIIPLVYFEGRSQKEIEKELHCERSTIWRNRKALVGKMSIVLYGADAI</sequence>
<dbReference type="RefSeq" id="WP_074571471.1">
    <property type="nucleotide sequence ID" value="NZ_FNJQ01000004.1"/>
</dbReference>
<gene>
    <name evidence="1" type="ORF">SAMN05216366_104124</name>
</gene>